<proteinExistence type="predicted"/>
<keyword evidence="2" id="KW-1185">Reference proteome</keyword>
<organism evidence="1 2">
    <name type="scientific">Aldrovandia affinis</name>
    <dbReference type="NCBI Taxonomy" id="143900"/>
    <lineage>
        <taxon>Eukaryota</taxon>
        <taxon>Metazoa</taxon>
        <taxon>Chordata</taxon>
        <taxon>Craniata</taxon>
        <taxon>Vertebrata</taxon>
        <taxon>Euteleostomi</taxon>
        <taxon>Actinopterygii</taxon>
        <taxon>Neopterygii</taxon>
        <taxon>Teleostei</taxon>
        <taxon>Notacanthiformes</taxon>
        <taxon>Halosauridae</taxon>
        <taxon>Aldrovandia</taxon>
    </lineage>
</organism>
<reference evidence="1" key="1">
    <citation type="journal article" date="2023" name="Science">
        <title>Genome structures resolve the early diversification of teleost fishes.</title>
        <authorList>
            <person name="Parey E."/>
            <person name="Louis A."/>
            <person name="Montfort J."/>
            <person name="Bouchez O."/>
            <person name="Roques C."/>
            <person name="Iampietro C."/>
            <person name="Lluch J."/>
            <person name="Castinel A."/>
            <person name="Donnadieu C."/>
            <person name="Desvignes T."/>
            <person name="Floi Bucao C."/>
            <person name="Jouanno E."/>
            <person name="Wen M."/>
            <person name="Mejri S."/>
            <person name="Dirks R."/>
            <person name="Jansen H."/>
            <person name="Henkel C."/>
            <person name="Chen W.J."/>
            <person name="Zahm M."/>
            <person name="Cabau C."/>
            <person name="Klopp C."/>
            <person name="Thompson A.W."/>
            <person name="Robinson-Rechavi M."/>
            <person name="Braasch I."/>
            <person name="Lecointre G."/>
            <person name="Bobe J."/>
            <person name="Postlethwait J.H."/>
            <person name="Berthelot C."/>
            <person name="Roest Crollius H."/>
            <person name="Guiguen Y."/>
        </authorList>
    </citation>
    <scope>NUCLEOTIDE SEQUENCE</scope>
    <source>
        <strain evidence="1">NC1722</strain>
    </source>
</reference>
<dbReference type="Proteomes" id="UP001221898">
    <property type="component" value="Unassembled WGS sequence"/>
</dbReference>
<sequence>MDKCICALPNDAKRYAAQTSPTNLDGLIMLLENHQVGLLSWSCPGGEESMPTEASEGKACHYLTTCWAHQAMATPKFPVRVEQQDTEALLDSGSIVTLDRPGLLEVINGPPIAMACIHGED</sequence>
<evidence type="ECO:0000313" key="2">
    <source>
        <dbReference type="Proteomes" id="UP001221898"/>
    </source>
</evidence>
<comment type="caution">
    <text evidence="1">The sequence shown here is derived from an EMBL/GenBank/DDBJ whole genome shotgun (WGS) entry which is preliminary data.</text>
</comment>
<name>A0AAD7SHF2_9TELE</name>
<accession>A0AAD7SHF2</accession>
<evidence type="ECO:0000313" key="1">
    <source>
        <dbReference type="EMBL" id="KAJ8401511.1"/>
    </source>
</evidence>
<gene>
    <name evidence="1" type="ORF">AAFF_G00384300</name>
</gene>
<dbReference type="AlphaFoldDB" id="A0AAD7SHF2"/>
<dbReference type="EMBL" id="JAINUG010000070">
    <property type="protein sequence ID" value="KAJ8401511.1"/>
    <property type="molecule type" value="Genomic_DNA"/>
</dbReference>
<protein>
    <submittedName>
        <fullName evidence="1">Uncharacterized protein</fullName>
    </submittedName>
</protein>